<protein>
    <submittedName>
        <fullName evidence="2">Uncharacterized protein</fullName>
    </submittedName>
</protein>
<accession>A0A1I2G1Y7</accession>
<feature type="region of interest" description="Disordered" evidence="1">
    <location>
        <begin position="26"/>
        <end position="45"/>
    </location>
</feature>
<evidence type="ECO:0000256" key="1">
    <source>
        <dbReference type="SAM" id="MobiDB-lite"/>
    </source>
</evidence>
<reference evidence="2 3" key="1">
    <citation type="submission" date="2016-10" db="EMBL/GenBank/DDBJ databases">
        <authorList>
            <person name="de Groot N.N."/>
        </authorList>
    </citation>
    <scope>NUCLEOTIDE SEQUENCE [LARGE SCALE GENOMIC DNA]</scope>
    <source>
        <strain evidence="2 3">CGMCC 4.3510</strain>
    </source>
</reference>
<gene>
    <name evidence="2" type="ORF">SAMN05216251_108199</name>
</gene>
<proteinExistence type="predicted"/>
<name>A0A1I2G1Y7_9ACTN</name>
<keyword evidence="3" id="KW-1185">Reference proteome</keyword>
<organism evidence="2 3">
    <name type="scientific">Actinacidiphila alni</name>
    <dbReference type="NCBI Taxonomy" id="380248"/>
    <lineage>
        <taxon>Bacteria</taxon>
        <taxon>Bacillati</taxon>
        <taxon>Actinomycetota</taxon>
        <taxon>Actinomycetes</taxon>
        <taxon>Kitasatosporales</taxon>
        <taxon>Streptomycetaceae</taxon>
        <taxon>Actinacidiphila</taxon>
    </lineage>
</organism>
<evidence type="ECO:0000313" key="3">
    <source>
        <dbReference type="Proteomes" id="UP000199323"/>
    </source>
</evidence>
<sequence>MPHPEIRFGQCSTCGALVAMTVIVDEETGSETPVGPASCRNGHPN</sequence>
<dbReference type="EMBL" id="FONG01000008">
    <property type="protein sequence ID" value="SFF11103.1"/>
    <property type="molecule type" value="Genomic_DNA"/>
</dbReference>
<dbReference type="AlphaFoldDB" id="A0A1I2G1Y7"/>
<evidence type="ECO:0000313" key="2">
    <source>
        <dbReference type="EMBL" id="SFF11103.1"/>
    </source>
</evidence>
<dbReference type="Proteomes" id="UP000199323">
    <property type="component" value="Unassembled WGS sequence"/>
</dbReference>
<dbReference type="STRING" id="380248.SAMN05216251_108199"/>
<dbReference type="RefSeq" id="WP_177246459.1">
    <property type="nucleotide sequence ID" value="NZ_FONG01000008.1"/>
</dbReference>